<dbReference type="PANTHER" id="PTHR23408">
    <property type="entry name" value="METHYLMALONYL-COA MUTASE"/>
    <property type="match status" value="1"/>
</dbReference>
<proteinExistence type="inferred from homology"/>
<dbReference type="GO" id="GO:0005737">
    <property type="term" value="C:cytoplasm"/>
    <property type="evidence" value="ECO:0007669"/>
    <property type="project" value="TreeGrafter"/>
</dbReference>
<evidence type="ECO:0000313" key="2">
    <source>
        <dbReference type="EMBL" id="KAB2809804.1"/>
    </source>
</evidence>
<dbReference type="PANTHER" id="PTHR23408:SF3">
    <property type="entry name" value="METHYLMALONIC ACIDURIA TYPE A PROTEIN, MITOCHONDRIAL"/>
    <property type="match status" value="1"/>
</dbReference>
<keyword evidence="2" id="KW-0378">Hydrolase</keyword>
<evidence type="ECO:0000256" key="1">
    <source>
        <dbReference type="ARBA" id="ARBA00009625"/>
    </source>
</evidence>
<dbReference type="InterPro" id="IPR005129">
    <property type="entry name" value="GTPase_ArgK"/>
</dbReference>
<dbReference type="NCBIfam" id="TIGR00750">
    <property type="entry name" value="lao"/>
    <property type="match status" value="1"/>
</dbReference>
<protein>
    <submittedName>
        <fullName evidence="2">Methylmalonyl Co-A mutase-associated GTPase MeaB</fullName>
        <ecNumber evidence="2">3.6.5.-</ecNumber>
    </submittedName>
</protein>
<dbReference type="EMBL" id="WBVO01000007">
    <property type="protein sequence ID" value="KAB2809804.1"/>
    <property type="molecule type" value="Genomic_DNA"/>
</dbReference>
<dbReference type="AlphaFoldDB" id="A0A6N6RFG2"/>
<reference evidence="2 3" key="1">
    <citation type="submission" date="2019-09" db="EMBL/GenBank/DDBJ databases">
        <title>Genomes of family Cryomorphaceae.</title>
        <authorList>
            <person name="Bowman J.P."/>
        </authorList>
    </citation>
    <scope>NUCLEOTIDE SEQUENCE [LARGE SCALE GENOMIC DNA]</scope>
    <source>
        <strain evidence="2 3">LMG 25704</strain>
    </source>
</reference>
<accession>A0A6N6RFG2</accession>
<dbReference type="Pfam" id="PF03308">
    <property type="entry name" value="MeaB"/>
    <property type="match status" value="1"/>
</dbReference>
<comment type="caution">
    <text evidence="2">The sequence shown here is derived from an EMBL/GenBank/DDBJ whole genome shotgun (WGS) entry which is preliminary data.</text>
</comment>
<dbReference type="Gene3D" id="1.10.287.130">
    <property type="match status" value="1"/>
</dbReference>
<gene>
    <name evidence="2" type="primary">meaB</name>
    <name evidence="2" type="ORF">F8C67_09625</name>
</gene>
<dbReference type="EC" id="3.6.5.-" evidence="2"/>
<dbReference type="NCBIfam" id="NF006958">
    <property type="entry name" value="PRK09435.1"/>
    <property type="match status" value="1"/>
</dbReference>
<name>A0A6N6RFG2_9FLAO</name>
<dbReference type="SUPFAM" id="SSF52540">
    <property type="entry name" value="P-loop containing nucleoside triphosphate hydrolases"/>
    <property type="match status" value="1"/>
</dbReference>
<dbReference type="CDD" id="cd03114">
    <property type="entry name" value="MMAA-like"/>
    <property type="match status" value="1"/>
</dbReference>
<dbReference type="GO" id="GO:0003924">
    <property type="term" value="F:GTPase activity"/>
    <property type="evidence" value="ECO:0007669"/>
    <property type="project" value="InterPro"/>
</dbReference>
<dbReference type="Proteomes" id="UP000468650">
    <property type="component" value="Unassembled WGS sequence"/>
</dbReference>
<sequence>MPYLYLVTKKPSKSALSEVPGVDAQASLNPNLKQRNIKRKQIDVESTLEKLLAGDRTALSQAITLVESTRPSDFPTADKLVQACLEHSGKSIRIGITGVPGVGKSTFVERFGLEWIEKNHKVAVLAVDPSSAKTGGSILGDKTRMNRLSQNENAFIRPSPSAGSLGGVARKTRETMILCEAAGYDIILVETVGVGQSETSVKRMVDLFALLLLPGAGDELQGIKRGIMEMADLILLNKADSGQERKAQLAAAEVRRALKLYPDDPRGWTIPVEPISAVEGTNIPEVIDEIEKFRRHMELKGHWHELRSSQALWWLDDTIGELLHSYWLQQGDNATRLSEVKAKVQSGEMSPLAGARRLFG</sequence>
<dbReference type="Gene3D" id="3.40.50.300">
    <property type="entry name" value="P-loop containing nucleotide triphosphate hydrolases"/>
    <property type="match status" value="1"/>
</dbReference>
<comment type="similarity">
    <text evidence="1">Belongs to the SIMIBI class G3E GTPase family. ArgK/MeaB subfamily.</text>
</comment>
<dbReference type="GO" id="GO:0005525">
    <property type="term" value="F:GTP binding"/>
    <property type="evidence" value="ECO:0007669"/>
    <property type="project" value="InterPro"/>
</dbReference>
<dbReference type="OrthoDB" id="9778292at2"/>
<organism evidence="2 3">
    <name type="scientific">Phaeocystidibacter luteus</name>
    <dbReference type="NCBI Taxonomy" id="911197"/>
    <lineage>
        <taxon>Bacteria</taxon>
        <taxon>Pseudomonadati</taxon>
        <taxon>Bacteroidota</taxon>
        <taxon>Flavobacteriia</taxon>
        <taxon>Flavobacteriales</taxon>
        <taxon>Phaeocystidibacteraceae</taxon>
        <taxon>Phaeocystidibacter</taxon>
    </lineage>
</organism>
<evidence type="ECO:0000313" key="3">
    <source>
        <dbReference type="Proteomes" id="UP000468650"/>
    </source>
</evidence>
<dbReference type="InterPro" id="IPR027417">
    <property type="entry name" value="P-loop_NTPase"/>
</dbReference>
<keyword evidence="3" id="KW-1185">Reference proteome</keyword>
<dbReference type="Gene3D" id="1.20.5.170">
    <property type="match status" value="1"/>
</dbReference>